<evidence type="ECO:0000256" key="2">
    <source>
        <dbReference type="PROSITE-ProRule" id="PRU00235"/>
    </source>
</evidence>
<dbReference type="PANTHER" id="PTHR22872:SF2">
    <property type="entry name" value="INHIBITOR OF BRUTON TYROSINE KINASE"/>
    <property type="match status" value="1"/>
</dbReference>
<feature type="repeat" description="RCC1" evidence="2">
    <location>
        <begin position="183"/>
        <end position="245"/>
    </location>
</feature>
<feature type="region of interest" description="Disordered" evidence="3">
    <location>
        <begin position="1235"/>
        <end position="1342"/>
    </location>
</feature>
<reference evidence="5 6" key="1">
    <citation type="submission" date="2019-07" db="EMBL/GenBank/DDBJ databases">
        <title>Rhodotorula toruloides NBRC10032 genome sequencing.</title>
        <authorList>
            <person name="Shida Y."/>
            <person name="Takaku H."/>
            <person name="Ogasawara W."/>
            <person name="Mori K."/>
        </authorList>
    </citation>
    <scope>NUCLEOTIDE SEQUENCE [LARGE SCALE GENOMIC DNA]</scope>
    <source>
        <strain evidence="5 6">NBRC10032</strain>
    </source>
</reference>
<feature type="compositionally biased region" description="Low complexity" evidence="3">
    <location>
        <begin position="1049"/>
        <end position="1066"/>
    </location>
</feature>
<dbReference type="Gene3D" id="2.130.10.30">
    <property type="entry name" value="Regulator of chromosome condensation 1/beta-lactamase-inhibitor protein II"/>
    <property type="match status" value="2"/>
</dbReference>
<evidence type="ECO:0000259" key="4">
    <source>
        <dbReference type="PROSITE" id="PS50097"/>
    </source>
</evidence>
<protein>
    <submittedName>
        <fullName evidence="5">BTB domain and ankyrin repeat containing protein</fullName>
    </submittedName>
</protein>
<dbReference type="InterPro" id="IPR011333">
    <property type="entry name" value="SKP1/BTB/POZ_sf"/>
</dbReference>
<organism evidence="5 6">
    <name type="scientific">Rhodotorula toruloides</name>
    <name type="common">Yeast</name>
    <name type="synonym">Rhodosporidium toruloides</name>
    <dbReference type="NCBI Taxonomy" id="5286"/>
    <lineage>
        <taxon>Eukaryota</taxon>
        <taxon>Fungi</taxon>
        <taxon>Dikarya</taxon>
        <taxon>Basidiomycota</taxon>
        <taxon>Pucciniomycotina</taxon>
        <taxon>Microbotryomycetes</taxon>
        <taxon>Sporidiobolales</taxon>
        <taxon>Sporidiobolaceae</taxon>
        <taxon>Rhodotorula</taxon>
    </lineage>
</organism>
<dbReference type="InterPro" id="IPR009091">
    <property type="entry name" value="RCC1/BLIP-II"/>
</dbReference>
<feature type="region of interest" description="Disordered" evidence="3">
    <location>
        <begin position="629"/>
        <end position="649"/>
    </location>
</feature>
<feature type="compositionally biased region" description="Low complexity" evidence="3">
    <location>
        <begin position="1325"/>
        <end position="1335"/>
    </location>
</feature>
<dbReference type="EMBL" id="BJWK01000006">
    <property type="protein sequence ID" value="GEM08661.1"/>
    <property type="molecule type" value="Genomic_DNA"/>
</dbReference>
<dbReference type="PROSITE" id="PS50012">
    <property type="entry name" value="RCC1_3"/>
    <property type="match status" value="3"/>
</dbReference>
<feature type="region of interest" description="Disordered" evidence="3">
    <location>
        <begin position="1176"/>
        <end position="1202"/>
    </location>
</feature>
<dbReference type="Gene3D" id="3.30.710.10">
    <property type="entry name" value="Potassium Channel Kv1.1, Chain A"/>
    <property type="match status" value="2"/>
</dbReference>
<feature type="compositionally biased region" description="Basic residues" evidence="3">
    <location>
        <begin position="1471"/>
        <end position="1481"/>
    </location>
</feature>
<dbReference type="SUPFAM" id="SSF54695">
    <property type="entry name" value="POZ domain"/>
    <property type="match status" value="2"/>
</dbReference>
<dbReference type="InterPro" id="IPR000408">
    <property type="entry name" value="Reg_chr_condens"/>
</dbReference>
<feature type="domain" description="BTB" evidence="4">
    <location>
        <begin position="823"/>
        <end position="887"/>
    </location>
</feature>
<feature type="region of interest" description="Disordered" evidence="3">
    <location>
        <begin position="1358"/>
        <end position="1505"/>
    </location>
</feature>
<keyword evidence="1" id="KW-0677">Repeat</keyword>
<dbReference type="SUPFAM" id="SSF50985">
    <property type="entry name" value="RCC1/BLIP-II"/>
    <property type="match status" value="1"/>
</dbReference>
<evidence type="ECO:0000313" key="5">
    <source>
        <dbReference type="EMBL" id="GEM08661.1"/>
    </source>
</evidence>
<accession>A0A511KE56</accession>
<comment type="caution">
    <text evidence="5">The sequence shown here is derived from an EMBL/GenBank/DDBJ whole genome shotgun (WGS) entry which is preliminary data.</text>
</comment>
<dbReference type="PANTHER" id="PTHR22872">
    <property type="entry name" value="BTK-BINDING PROTEIN-RELATED"/>
    <property type="match status" value="1"/>
</dbReference>
<dbReference type="InterPro" id="IPR036770">
    <property type="entry name" value="Ankyrin_rpt-contain_sf"/>
</dbReference>
<evidence type="ECO:0000256" key="1">
    <source>
        <dbReference type="ARBA" id="ARBA00022737"/>
    </source>
</evidence>
<gene>
    <name evidence="5" type="ORF">Rt10032_c06g2678</name>
</gene>
<proteinExistence type="predicted"/>
<dbReference type="InterPro" id="IPR000210">
    <property type="entry name" value="BTB/POZ_dom"/>
</dbReference>
<sequence length="1505" mass="159800">MSLASTTDIHALYASRAIAKARTFIRPASAGGAGGSGGSGANGGGGVLSKSPNMGGWGGGGGNTDKAAIASELNRRDYLGRTVLHLAVTELEPWALDWVELLLGASGLAVNAQDTESGWSALHRALYAGNIAAARLLLARDDVDTRLKDFEGLSPFDVYNSTVDGTNPSPDPLSTNPANPGRMELFSWGSNRNFVLGFASDSERTVPERVPLRREEGGRGLAAFEPLRVKDISMARLHTAIVTDEKRNNVRLCGYGTGGRLGPTTQTQFTFAPLRDFPHLVSSVVLSPDHTVVVTTAGDVYSFGLNRFSQLGYPLDAPTPSPFAKSNHQDDPIQSTPRRVVGALKKEVVLGAAASRTHTAVFTAESLYTWGTARGQLGYPIAGNSVQVLPRKVTLVQQPVIQLTATESATACLLESRDVVVLCHEAYVKVSFPLTPFPSKMLVYRPPSLGAKPSIRKIASCGNTFAALSSLGDVFTFSLDTGSTPAMSSGGDGTSSPGHGLRLTPKTQRLWNVRRSFTSATDLDVGLDGSLIICTVSGHVFVRSRKFEGSSSLSKSGMDGGKGGGWKFSRIPYLQRVIKVAANSTAGFAAIRADVPLRFIEIDGSNLARDLLRILPHWARHGGPAALEGMAAQSRPRRTAGEETDDEDDTNAVIERDIEVARRLIEIIRCWDLTWEVPSLGTDAVINVGTITIPVHKAVVSARSPVLALHFGRSRQFDLSCSPLTAFLLIHYLYSDDFPVVWDTRIGMPLRASLPDEQKVILQVGAIRMEFRQVALSLELSALAQALERQVKTVPPPTLSASLGDIFSASSTSKGRLPDPLKPDVVLRLADREVKCHSTILRARCPFFTTFFDDADWSESRREQGVVSFDFAHVDTTVMSLVLDHIYRDAGMSLFQTIERETAEEYIDFTVQVLAAANELLLDKLKQVCSAVLRSFVTLQNVCSILCDAAFYEAHDLARACMYFLSSSMETALETSLLDDLPTDLLVALAAFVRERQGAKMPISRSGLLLQDIIAKHQEYYAETDVARPTGAAKRYRPAVVPNSPRPSPSLLSPTSSPQLTPISSSVKSPRMRPSTSPNPSPSLPAVREVDEPFTLDEDFMLDSGASTPSRAVLVTSPPVQPAIGRRRSSLLPAGSPSHASFMPLGSPPPSRLQPWQATFDKSEKARLDLRSIMADQSATSEQRRPSFAKQPLAPSSSVATPALGGLSATAASWRPVSAPRASSLASIQFEQQTAAPIVSRTPSTPSLRSPPPAPPVGVHNTPPASSPTLRSPHPPGSATGPVYTPSRMTPTRGTPGPRIPKSLFGGSDTPWQNFDRIAPPAPPAASSSSAAIDPFAPPSPAASFAAIQSEQIAQLAAVESHRAPRSLADVMAEEQAEARRREQAHKEEKEFLAWFEEESRKVQQENGGKPAAVQSGKAGKRGGGGGGRGGKSRGGGGKKSGPPGQAEAGPSASPLGASTSKHGGGGGGGRGRRGGSKGRGRGVGNGMTTPSSAPAATSSAGVAA</sequence>
<dbReference type="OrthoDB" id="1893551at2759"/>
<dbReference type="Pfam" id="PF00651">
    <property type="entry name" value="BTB"/>
    <property type="match status" value="1"/>
</dbReference>
<feature type="compositionally biased region" description="Low complexity" evidence="3">
    <location>
        <begin position="1285"/>
        <end position="1297"/>
    </location>
</feature>
<feature type="compositionally biased region" description="Low complexity" evidence="3">
    <location>
        <begin position="1487"/>
        <end position="1505"/>
    </location>
</feature>
<evidence type="ECO:0000256" key="3">
    <source>
        <dbReference type="SAM" id="MobiDB-lite"/>
    </source>
</evidence>
<feature type="region of interest" description="Disordered" evidence="3">
    <location>
        <begin position="1033"/>
        <end position="1087"/>
    </location>
</feature>
<feature type="region of interest" description="Disordered" evidence="3">
    <location>
        <begin position="1130"/>
        <end position="1152"/>
    </location>
</feature>
<feature type="repeat" description="RCC1" evidence="2">
    <location>
        <begin position="298"/>
        <end position="365"/>
    </location>
</feature>
<dbReference type="Gene3D" id="1.25.40.20">
    <property type="entry name" value="Ankyrin repeat-containing domain"/>
    <property type="match status" value="1"/>
</dbReference>
<dbReference type="Proteomes" id="UP000321518">
    <property type="component" value="Unassembled WGS sequence"/>
</dbReference>
<feature type="domain" description="BTB" evidence="4">
    <location>
        <begin position="682"/>
        <end position="742"/>
    </location>
</feature>
<dbReference type="SUPFAM" id="SSF48403">
    <property type="entry name" value="Ankyrin repeat"/>
    <property type="match status" value="1"/>
</dbReference>
<evidence type="ECO:0000313" key="6">
    <source>
        <dbReference type="Proteomes" id="UP000321518"/>
    </source>
</evidence>
<feature type="compositionally biased region" description="Basic and acidic residues" evidence="3">
    <location>
        <begin position="1377"/>
        <end position="1404"/>
    </location>
</feature>
<dbReference type="InterPro" id="IPR051625">
    <property type="entry name" value="Signaling_Regulatory_Domain"/>
</dbReference>
<feature type="compositionally biased region" description="Gly residues" evidence="3">
    <location>
        <begin position="1422"/>
        <end position="1440"/>
    </location>
</feature>
<dbReference type="CDD" id="cd18186">
    <property type="entry name" value="BTB_POZ_ZBTB_KLHL-like"/>
    <property type="match status" value="1"/>
</dbReference>
<dbReference type="SMART" id="SM00225">
    <property type="entry name" value="BTB"/>
    <property type="match status" value="2"/>
</dbReference>
<feature type="repeat" description="RCC1" evidence="2">
    <location>
        <begin position="365"/>
        <end position="416"/>
    </location>
</feature>
<feature type="compositionally biased region" description="Low complexity" evidence="3">
    <location>
        <begin position="1239"/>
        <end position="1248"/>
    </location>
</feature>
<dbReference type="PROSITE" id="PS50097">
    <property type="entry name" value="BTB"/>
    <property type="match status" value="2"/>
</dbReference>
<name>A0A511KE56_RHOTO</name>